<keyword evidence="2 6" id="KW-0328">Glycosyltransferase</keyword>
<accession>A0A916U159</accession>
<reference evidence="9" key="2">
    <citation type="submission" date="2020-09" db="EMBL/GenBank/DDBJ databases">
        <authorList>
            <person name="Sun Q."/>
            <person name="Zhou Y."/>
        </authorList>
    </citation>
    <scope>NUCLEOTIDE SEQUENCE</scope>
    <source>
        <strain evidence="9">CGMCC 1.12919</strain>
    </source>
</reference>
<sequence>MKAEPAMNISSDIRPVGRDRAAASPSPGDRRATAVAACTPAGPRIYNLFPLLVGTVQAWRGELPRIAAMGFDWVYLNPFHQSGSSGSLYAIKDPRRLDARFRDADGADDDAQIARFVADAAGQSLKVMIDLVINHTARDALLTQELPHAFRRTADGELVSPFAVDPVDPSVRTEWTDLAELDYENEAARTDLLTYWKRYVAHMQGLGVTGFRCDAAYKVPAEVWAELIADAKTRDGAAVFAAETLGCTFDETRRIAAAGFDYLFNSFAWWDLREPWAIEQYQALRTLAPSIAFPENHDMARLASEHDPGDIAGIARYLKLRYALAGCFSTGVLMPIGYEWGYRRPLHVVETRPGDAETTGIDISAFIRAFNRLRPTVPALNTEGALVRLSAPDEPLLVLARYEGAHPLVAESVAIIVANPGGQEAHAGVGPLMSRVGGVFSRFTALRFAEPAAAAEAVDAAQQLVLAPGEVVVLSAAKPARSADAGEAPDGGGRVIIERVAPQVDGGATPVKRVVGEVVEVSADIFSDGHDKIAAEVLFRTAAEAEWRRAPMAFVDNDRWAGHFPVEENTRYLYTIEAWRDPFASWLWEVERKHGAGQDVRLETIEGVHMAEHAAAAAAAGGSADAPALTALLAELKRHADGAPAQLAALTDERNAALVARNAERAQLSTHPTLELIGDRLAARFSSWYELFPRSQSGDPGRHGTFRDVIGRLPYVRDMGFDVLYFPPIHPIGTSHRKGRNNSLTAVEGDVGSVYAIGSPDGGHDAVHPQLGSIEDFRALVAAAFDHGLEIALDFAIQCSPDHPWIKQHPEWFDWRPDGTLKYAENPPKKYEDIVNVDFYRAGLPSLWVALRDVVLFWCDQGVRIFRVDNPHTKPLPFWRWLIRSVNDRHPDAIFLAEAFTRPKMMRALAKAGFQQSYTYFTWRTGKQEIIDYIVELSTSEMAEYYRPNFFVNTPDINPFYLQTSGPAGFRVRAALGALLSSVWGVYSSFEMCEAEPLPGREEYLNSEKYEIKAWDLARPGHIRDFITRLNAIRRDNRALQDFRNVLFLNAWNDNILAFARITPERDDCVLVLINLDPHNRQECTYEVPLWQFGLPDDASIDAEDLLAGGSFTLYGKTHRIALEPDSRPVVVWRLKPPAAA</sequence>
<feature type="binding site" evidence="6">
    <location>
        <begin position="1009"/>
        <end position="1010"/>
    </location>
    <ligand>
        <name>alpha-maltose 1-phosphate</name>
        <dbReference type="ChEBI" id="CHEBI:63576"/>
    </ligand>
</feature>
<dbReference type="InterPro" id="IPR006047">
    <property type="entry name" value="GH13_cat_dom"/>
</dbReference>
<dbReference type="SUPFAM" id="SSF51011">
    <property type="entry name" value="Glycosyl hydrolase domain"/>
    <property type="match status" value="1"/>
</dbReference>
<evidence type="ECO:0000256" key="4">
    <source>
        <dbReference type="ARBA" id="ARBA00023277"/>
    </source>
</evidence>
<evidence type="ECO:0000259" key="8">
    <source>
        <dbReference type="SMART" id="SM00642"/>
    </source>
</evidence>
<reference evidence="9" key="1">
    <citation type="journal article" date="2014" name="Int. J. Syst. Evol. Microbiol.">
        <title>Complete genome sequence of Corynebacterium casei LMG S-19264T (=DSM 44701T), isolated from a smear-ripened cheese.</title>
        <authorList>
            <consortium name="US DOE Joint Genome Institute (JGI-PGF)"/>
            <person name="Walter F."/>
            <person name="Albersmeier A."/>
            <person name="Kalinowski J."/>
            <person name="Ruckert C."/>
        </authorList>
    </citation>
    <scope>NUCLEOTIDE SEQUENCE</scope>
    <source>
        <strain evidence="9">CGMCC 1.12919</strain>
    </source>
</reference>
<dbReference type="SMART" id="SM00642">
    <property type="entry name" value="Aamy"/>
    <property type="match status" value="1"/>
</dbReference>
<feature type="domain" description="Glycosyl hydrolase family 13 catalytic" evidence="8">
    <location>
        <begin position="690"/>
        <end position="1019"/>
    </location>
</feature>
<feature type="active site" description="Nucleophile" evidence="6">
    <location>
        <position position="869"/>
    </location>
</feature>
<feature type="binding site" evidence="6">
    <location>
        <position position="798"/>
    </location>
    <ligand>
        <name>alpha-maltose 1-phosphate</name>
        <dbReference type="ChEBI" id="CHEBI:63576"/>
    </ligand>
</feature>
<dbReference type="Proteomes" id="UP000637002">
    <property type="component" value="Unassembled WGS sequence"/>
</dbReference>
<dbReference type="EMBL" id="BMGG01000002">
    <property type="protein sequence ID" value="GGC54568.1"/>
    <property type="molecule type" value="Genomic_DNA"/>
</dbReference>
<dbReference type="InterPro" id="IPR013783">
    <property type="entry name" value="Ig-like_fold"/>
</dbReference>
<feature type="site" description="Transition state stabilizer" evidence="6">
    <location>
        <position position="956"/>
    </location>
</feature>
<dbReference type="InterPro" id="IPR017853">
    <property type="entry name" value="GH"/>
</dbReference>
<dbReference type="Gene3D" id="2.60.40.10">
    <property type="entry name" value="Immunoglobulins"/>
    <property type="match status" value="1"/>
</dbReference>
<dbReference type="Gene3D" id="2.60.40.1180">
    <property type="entry name" value="Golgi alpha-mannosidase II"/>
    <property type="match status" value="1"/>
</dbReference>
<feature type="active site" description="Proton donor" evidence="6">
    <location>
        <position position="898"/>
    </location>
</feature>
<keyword evidence="3 6" id="KW-0808">Transferase</keyword>
<evidence type="ECO:0000256" key="2">
    <source>
        <dbReference type="ARBA" id="ARBA00022676"/>
    </source>
</evidence>
<feature type="binding site" evidence="6">
    <location>
        <position position="870"/>
    </location>
    <ligand>
        <name>alpha-maltose 1-phosphate</name>
        <dbReference type="ChEBI" id="CHEBI:63576"/>
    </ligand>
</feature>
<keyword evidence="4 6" id="KW-0119">Carbohydrate metabolism</keyword>
<dbReference type="InterPro" id="IPR032792">
    <property type="entry name" value="AGL_glucanoTrfase"/>
</dbReference>
<dbReference type="GO" id="GO:0016758">
    <property type="term" value="F:hexosyltransferase activity"/>
    <property type="evidence" value="ECO:0007669"/>
    <property type="project" value="UniProtKB-UniRule"/>
</dbReference>
<dbReference type="SUPFAM" id="SSF51445">
    <property type="entry name" value="(Trans)glycosidases"/>
    <property type="match status" value="2"/>
</dbReference>
<feature type="region of interest" description="Disordered" evidence="7">
    <location>
        <begin position="1"/>
        <end position="31"/>
    </location>
</feature>
<dbReference type="Pfam" id="PF21702">
    <property type="entry name" value="GLGE_C"/>
    <property type="match status" value="1"/>
</dbReference>
<dbReference type="Pfam" id="PF14701">
    <property type="entry name" value="hDGE_amylase"/>
    <property type="match status" value="1"/>
</dbReference>
<dbReference type="GO" id="GO:0030979">
    <property type="term" value="P:alpha-glucan biosynthetic process"/>
    <property type="evidence" value="ECO:0007669"/>
    <property type="project" value="UniProtKB-UniRule"/>
</dbReference>
<feature type="binding site" evidence="6">
    <location>
        <position position="738"/>
    </location>
    <ligand>
        <name>alpha-maltose 1-phosphate</name>
        <dbReference type="ChEBI" id="CHEBI:63576"/>
    </ligand>
</feature>
<comment type="catalytic activity">
    <reaction evidence="5 6">
        <text>alpha-maltose 1-phosphate + [(1-&gt;4)-alpha-D-glucosyl](n) = [(1-&gt;4)-alpha-D-glucosyl](n+2) + phosphate</text>
        <dbReference type="Rhea" id="RHEA:42692"/>
        <dbReference type="Rhea" id="RHEA-COMP:9584"/>
        <dbReference type="Rhea" id="RHEA-COMP:10183"/>
        <dbReference type="ChEBI" id="CHEBI:15444"/>
        <dbReference type="ChEBI" id="CHEBI:43474"/>
        <dbReference type="ChEBI" id="CHEBI:63576"/>
        <dbReference type="EC" id="2.4.99.16"/>
    </reaction>
</comment>
<keyword evidence="10" id="KW-1185">Reference proteome</keyword>
<dbReference type="PANTHER" id="PTHR47786">
    <property type="entry name" value="ALPHA-1,4-GLUCAN:MALTOSE-1-PHOSPHATE MALTOSYLTRANSFERASE"/>
    <property type="match status" value="1"/>
</dbReference>
<comment type="caution">
    <text evidence="9">The sequence shown here is derived from an EMBL/GenBank/DDBJ whole genome shotgun (WGS) entry which is preliminary data.</text>
</comment>
<evidence type="ECO:0000256" key="3">
    <source>
        <dbReference type="ARBA" id="ARBA00022679"/>
    </source>
</evidence>
<dbReference type="EC" id="2.4.99.16" evidence="6"/>
<dbReference type="HAMAP" id="MF_02124">
    <property type="entry name" value="GlgE"/>
    <property type="match status" value="1"/>
</dbReference>
<dbReference type="InterPro" id="IPR021828">
    <property type="entry name" value="GlgE_dom_N/S"/>
</dbReference>
<organism evidence="9 10">
    <name type="scientific">Chelatococcus reniformis</name>
    <dbReference type="NCBI Taxonomy" id="1494448"/>
    <lineage>
        <taxon>Bacteria</taxon>
        <taxon>Pseudomonadati</taxon>
        <taxon>Pseudomonadota</taxon>
        <taxon>Alphaproteobacteria</taxon>
        <taxon>Hyphomicrobiales</taxon>
        <taxon>Chelatococcaceae</taxon>
        <taxon>Chelatococcus</taxon>
    </lineage>
</organism>
<evidence type="ECO:0000256" key="1">
    <source>
        <dbReference type="ARBA" id="ARBA00011738"/>
    </source>
</evidence>
<evidence type="ECO:0000256" key="6">
    <source>
        <dbReference type="HAMAP-Rule" id="MF_02124"/>
    </source>
</evidence>
<dbReference type="InterPro" id="IPR026585">
    <property type="entry name" value="GlgE"/>
</dbReference>
<protein>
    <recommendedName>
        <fullName evidence="6">Alpha-1,4-glucan:maltose-1-phosphate maltosyltransferase</fullName>
        <shortName evidence="6">GMPMT</shortName>
        <ecNumber evidence="6">2.4.99.16</ecNumber>
    </recommendedName>
    <alternativeName>
        <fullName evidence="6">(1-&gt;4)-alpha-D-glucan:maltose-1-phosphate alpha-D-maltosyltransferase</fullName>
    </alternativeName>
</protein>
<comment type="subunit">
    <text evidence="1 6">Homodimer.</text>
</comment>
<comment type="similarity">
    <text evidence="6">Belongs to the glycosyl hydrolase 13 family. GlgE subfamily.</text>
</comment>
<comment type="function">
    <text evidence="6">Maltosyltransferase that uses maltose 1-phosphate (M1P) as the sugar donor to elongate linear or branched alpha-(1-&gt;4)-glucans. Is involved in a branched alpha-glucan biosynthetic pathway from trehalose, together with TreS, Mak and GlgB.</text>
</comment>
<dbReference type="Pfam" id="PF11896">
    <property type="entry name" value="GlgE_dom_N_S"/>
    <property type="match status" value="1"/>
</dbReference>
<name>A0A916U159_9HYPH</name>
<dbReference type="GO" id="GO:0004553">
    <property type="term" value="F:hydrolase activity, hydrolyzing O-glycosyl compounds"/>
    <property type="evidence" value="ECO:0007669"/>
    <property type="project" value="InterPro"/>
</dbReference>
<evidence type="ECO:0000313" key="10">
    <source>
        <dbReference type="Proteomes" id="UP000637002"/>
    </source>
</evidence>
<evidence type="ECO:0000256" key="7">
    <source>
        <dbReference type="SAM" id="MobiDB-lite"/>
    </source>
</evidence>
<dbReference type="PANTHER" id="PTHR47786:SF2">
    <property type="entry name" value="GLYCOSYL HYDROLASE FAMILY 13 CATALYTIC DOMAIN-CONTAINING PROTEIN"/>
    <property type="match status" value="1"/>
</dbReference>
<dbReference type="Pfam" id="PF00128">
    <property type="entry name" value="Alpha-amylase"/>
    <property type="match status" value="1"/>
</dbReference>
<dbReference type="InterPro" id="IPR013780">
    <property type="entry name" value="Glyco_hydro_b"/>
</dbReference>
<gene>
    <name evidence="6 9" type="primary">glgE</name>
    <name evidence="9" type="ORF">GCM10010994_11860</name>
</gene>
<dbReference type="InterPro" id="IPR049171">
    <property type="entry name" value="GLGE_C"/>
</dbReference>
<dbReference type="CDD" id="cd11344">
    <property type="entry name" value="AmyAc_GlgE_like"/>
    <property type="match status" value="1"/>
</dbReference>
<dbReference type="Gene3D" id="1.20.58.80">
    <property type="entry name" value="Phosphotransferase system, lactose/cellobiose-type IIA subunit"/>
    <property type="match status" value="1"/>
</dbReference>
<dbReference type="Gene3D" id="3.20.20.80">
    <property type="entry name" value="Glycosidases"/>
    <property type="match status" value="2"/>
</dbReference>
<feature type="binding site" evidence="6">
    <location>
        <position position="833"/>
    </location>
    <ligand>
        <name>alpha-maltose 1-phosphate</name>
        <dbReference type="ChEBI" id="CHEBI:63576"/>
    </ligand>
</feature>
<evidence type="ECO:0000256" key="5">
    <source>
        <dbReference type="ARBA" id="ARBA00048735"/>
    </source>
</evidence>
<proteinExistence type="inferred from homology"/>
<evidence type="ECO:0000313" key="9">
    <source>
        <dbReference type="EMBL" id="GGC54568.1"/>
    </source>
</evidence>
<dbReference type="AlphaFoldDB" id="A0A916U159"/>